<comment type="subcellular location">
    <subcellularLocation>
        <location evidence="1">Membrane</location>
        <topology evidence="1">Single-pass membrane protein</topology>
    </subcellularLocation>
</comment>
<feature type="domain" description="Tyrosine specific protein phosphatases" evidence="11">
    <location>
        <begin position="1106"/>
        <end position="1180"/>
    </location>
</feature>
<dbReference type="STRING" id="451379.A0A0N5AZD9"/>
<dbReference type="InterPro" id="IPR036179">
    <property type="entry name" value="Ig-like_dom_sf"/>
</dbReference>
<dbReference type="InterPro" id="IPR016130">
    <property type="entry name" value="Tyr_Pase_AS"/>
</dbReference>
<evidence type="ECO:0000259" key="10">
    <source>
        <dbReference type="PROSITE" id="PS50055"/>
    </source>
</evidence>
<dbReference type="EC" id="3.1.3.48" evidence="2"/>
<evidence type="ECO:0000256" key="6">
    <source>
        <dbReference type="ARBA" id="ARBA00023136"/>
    </source>
</evidence>
<feature type="domain" description="Tyrosine-protein phosphatase" evidence="10">
    <location>
        <begin position="1199"/>
        <end position="1418"/>
    </location>
</feature>
<dbReference type="PRINTS" id="PR00700">
    <property type="entry name" value="PRTYPHPHTASE"/>
</dbReference>
<evidence type="ECO:0000256" key="7">
    <source>
        <dbReference type="ARBA" id="ARBA00051722"/>
    </source>
</evidence>
<dbReference type="InterPro" id="IPR003599">
    <property type="entry name" value="Ig_sub"/>
</dbReference>
<dbReference type="PROSITE" id="PS50056">
    <property type="entry name" value="TYR_PHOSPHATASE_2"/>
    <property type="match status" value="2"/>
</dbReference>
<dbReference type="GO" id="GO:0004725">
    <property type="term" value="F:protein tyrosine phosphatase activity"/>
    <property type="evidence" value="ECO:0007669"/>
    <property type="project" value="UniProtKB-EC"/>
</dbReference>
<dbReference type="InterPro" id="IPR003961">
    <property type="entry name" value="FN3_dom"/>
</dbReference>
<dbReference type="InterPro" id="IPR013783">
    <property type="entry name" value="Ig-like_fold"/>
</dbReference>
<keyword evidence="9" id="KW-1133">Transmembrane helix</keyword>
<feature type="transmembrane region" description="Helical" evidence="9">
    <location>
        <begin position="794"/>
        <end position="820"/>
    </location>
</feature>
<dbReference type="WBParaSite" id="SMUV_0001036301-mRNA-1">
    <property type="protein sequence ID" value="SMUV_0001036301-mRNA-1"/>
    <property type="gene ID" value="SMUV_0001036301"/>
</dbReference>
<evidence type="ECO:0000313" key="13">
    <source>
        <dbReference type="WBParaSite" id="SMUV_0001036301-mRNA-1"/>
    </source>
</evidence>
<keyword evidence="9" id="KW-0812">Transmembrane</keyword>
<dbReference type="SMART" id="SM00409">
    <property type="entry name" value="IG"/>
    <property type="match status" value="1"/>
</dbReference>
<dbReference type="PROSITE" id="PS50055">
    <property type="entry name" value="TYR_PHOSPHATASE_PTP"/>
    <property type="match status" value="2"/>
</dbReference>
<evidence type="ECO:0000256" key="3">
    <source>
        <dbReference type="ARBA" id="ARBA00022729"/>
    </source>
</evidence>
<keyword evidence="12" id="KW-1185">Reference proteome</keyword>
<dbReference type="CDD" id="cd00047">
    <property type="entry name" value="PTPc"/>
    <property type="match status" value="2"/>
</dbReference>
<proteinExistence type="predicted"/>
<evidence type="ECO:0000256" key="9">
    <source>
        <dbReference type="SAM" id="Phobius"/>
    </source>
</evidence>
<evidence type="ECO:0000259" key="11">
    <source>
        <dbReference type="PROSITE" id="PS50056"/>
    </source>
</evidence>
<dbReference type="SMART" id="SM00404">
    <property type="entry name" value="PTPc_motif"/>
    <property type="match status" value="2"/>
</dbReference>
<dbReference type="InterPro" id="IPR036116">
    <property type="entry name" value="FN3_sf"/>
</dbReference>
<dbReference type="InterPro" id="IPR000242">
    <property type="entry name" value="PTP_cat"/>
</dbReference>
<feature type="region of interest" description="Disordered" evidence="8">
    <location>
        <begin position="50"/>
        <end position="70"/>
    </location>
</feature>
<dbReference type="InterPro" id="IPR003595">
    <property type="entry name" value="Tyr_Pase_cat"/>
</dbReference>
<dbReference type="GO" id="GO:0016020">
    <property type="term" value="C:membrane"/>
    <property type="evidence" value="ECO:0007669"/>
    <property type="project" value="UniProtKB-SubCell"/>
</dbReference>
<evidence type="ECO:0000313" key="12">
    <source>
        <dbReference type="Proteomes" id="UP000046393"/>
    </source>
</evidence>
<dbReference type="PROSITE" id="PS00383">
    <property type="entry name" value="TYR_PHOSPHATASE_1"/>
    <property type="match status" value="1"/>
</dbReference>
<dbReference type="SUPFAM" id="SSF52799">
    <property type="entry name" value="(Phosphotyrosine protein) phosphatases II"/>
    <property type="match status" value="2"/>
</dbReference>
<dbReference type="InterPro" id="IPR000387">
    <property type="entry name" value="Tyr_Pase_dom"/>
</dbReference>
<organism evidence="12 13">
    <name type="scientific">Syphacia muris</name>
    <dbReference type="NCBI Taxonomy" id="451379"/>
    <lineage>
        <taxon>Eukaryota</taxon>
        <taxon>Metazoa</taxon>
        <taxon>Ecdysozoa</taxon>
        <taxon>Nematoda</taxon>
        <taxon>Chromadorea</taxon>
        <taxon>Rhabditida</taxon>
        <taxon>Spirurina</taxon>
        <taxon>Oxyuridomorpha</taxon>
        <taxon>Oxyuroidea</taxon>
        <taxon>Oxyuridae</taxon>
        <taxon>Syphacia</taxon>
    </lineage>
</organism>
<dbReference type="SMART" id="SM00060">
    <property type="entry name" value="FN3"/>
    <property type="match status" value="2"/>
</dbReference>
<feature type="domain" description="Tyrosine-protein phosphatase" evidence="10">
    <location>
        <begin position="869"/>
        <end position="1189"/>
    </location>
</feature>
<comment type="catalytic activity">
    <reaction evidence="7">
        <text>O-phospho-L-tyrosyl-[protein] + H2O = L-tyrosyl-[protein] + phosphate</text>
        <dbReference type="Rhea" id="RHEA:10684"/>
        <dbReference type="Rhea" id="RHEA-COMP:10136"/>
        <dbReference type="Rhea" id="RHEA-COMP:20101"/>
        <dbReference type="ChEBI" id="CHEBI:15377"/>
        <dbReference type="ChEBI" id="CHEBI:43474"/>
        <dbReference type="ChEBI" id="CHEBI:46858"/>
        <dbReference type="ChEBI" id="CHEBI:61978"/>
        <dbReference type="EC" id="3.1.3.48"/>
    </reaction>
</comment>
<feature type="compositionally biased region" description="Basic and acidic residues" evidence="8">
    <location>
        <begin position="50"/>
        <end position="69"/>
    </location>
</feature>
<evidence type="ECO:0000256" key="8">
    <source>
        <dbReference type="SAM" id="MobiDB-lite"/>
    </source>
</evidence>
<dbReference type="PANTHER" id="PTHR19134">
    <property type="entry name" value="RECEPTOR-TYPE TYROSINE-PROTEIN PHOSPHATASE"/>
    <property type="match status" value="1"/>
</dbReference>
<evidence type="ECO:0000256" key="5">
    <source>
        <dbReference type="ARBA" id="ARBA00022912"/>
    </source>
</evidence>
<dbReference type="Proteomes" id="UP000046393">
    <property type="component" value="Unplaced"/>
</dbReference>
<keyword evidence="3" id="KW-0732">Signal</keyword>
<keyword evidence="4" id="KW-0378">Hydrolase</keyword>
<dbReference type="Pfam" id="PF00102">
    <property type="entry name" value="Y_phosphatase"/>
    <property type="match status" value="3"/>
</dbReference>
<evidence type="ECO:0000256" key="1">
    <source>
        <dbReference type="ARBA" id="ARBA00004167"/>
    </source>
</evidence>
<feature type="domain" description="Tyrosine specific protein phosphatases" evidence="11">
    <location>
        <begin position="1329"/>
        <end position="1403"/>
    </location>
</feature>
<dbReference type="SUPFAM" id="SSF48726">
    <property type="entry name" value="Immunoglobulin"/>
    <property type="match status" value="1"/>
</dbReference>
<dbReference type="CDD" id="cd00063">
    <property type="entry name" value="FN3"/>
    <property type="match status" value="1"/>
</dbReference>
<reference evidence="13" key="1">
    <citation type="submission" date="2017-02" db="UniProtKB">
        <authorList>
            <consortium name="WormBaseParasite"/>
        </authorList>
    </citation>
    <scope>IDENTIFICATION</scope>
</reference>
<sequence>MMSRRRVIGANEGKLLSADYAKDTAKLRRHNASPLMLISLLKHEWASNESSGVDRKTDESHPRSPKELDMPECTDDSECTFDSVCVRGPDGYRTCICAGACPPCKIFLWQKCERQDCIRLLAVPVSCRSEGKYADDYCLSMSDEYREKYLMPKPMCKTGVCVCPPMFENWLGFEGFVSLLPIKCSKRELRVQGFAYPSDTVYVGGNVKLFCCINIDPRSFVPEDGIRFIHNSSIVRRSSFTPFSNGFMDGVEPSRCWQLDILNVQLLDGGPYTCCAHVSPTETTRSIEANDTFVLTVKARFVRGKSVALLNDHDYHLQRNRLPRDAGLTDSMPQKTNQKLLSPTSVSDNSTLSSFFISSDNKKLRLISNLKVEPNSTCAKVSWDEDSEVVANVELRLIQQSNMGIAEIWRINNATSGTIVCDLQPDTVYTLEISAIGWSNDMMNNTTQFTTLESEPGLPILHSISLSQLNMMSYCSLHWAPPANKNGRIIKYYVSVYGSVRSSPSGILISNDYPLSVDSKCFNDRGEFSKGINAEKFSDNFLCKFGPLKPNRNYTATVWAENKAGRSPPATFSGNCITPYGRPDNVVAPTVKSGNTTSFELRFETNQDEANGPIVCFYLAIVPLLESVSVDSLPKPDSLRCDVFSEAMNNNVEGSARKLYKAYIAESYAKYPNSTVVGDGDSSGNIEPCSVPYMSVYRAQDMPLRPHIKYTGFLIARVESNNGEQQPVVGQLSKMDVKKRFKKRIKRHSAFLYQQGDKRRIAFQSFPSHRGPEYAYSAYFKPIVLKSDSSKTGLSLGTVCIMLFALFFMAVVVAGAVILYRRGFLIGAFAKKEDSPYVYLRQTFGSIPIPVAELLDAYKLRSRDSNRGFDKEFEALPRTERFHKTCVSKLPENREKNRYSDKHTFDDTRVKLKHPEGSLESDYINANYVNGYKNKKKFIATQGPKDSTQNDFWQMVWQQDARVIVMITKLQEGSLRQCSQYWPDRHSTKAYGEYEVRHTAENICSDYVIREFEMRLAKKQHSANGFLNGQSAVVTYVADHENGVTVEPSAVTVTRPVSEHGSEKSAKISINYENLFTNTKNLQEPRKIVQYHFTSWPDFGTPKCTTSFLRFVHRLRSLDDFNTHIVIVHCSAGCGRTGTFIAIDSLLDQCVEKDKVNIFGFVSHLRNARGGMIQTADQYQFVYRALTTWHLYGNTDIDENSFRDYYNRLLQPSDEVRQGTGLSSSVVAALFKSAPDTRENVGQHDCKPTTMIEEEFKYWPNEVGKSVSFGTGDEVSVKLVEESLANEAKPTYILRKITYKFAQEKFYHEVTQFDYLCWPKGRPVPTSMKSLISLIDLVLESQVSRDKDTFMSPIILHSRDGSSETGIFCCITLLLERLRSEKSVDVFQTVRSLQRCRPRIVTSLVVFTEYLQVASIMI</sequence>
<dbReference type="PANTHER" id="PTHR19134:SF495">
    <property type="entry name" value="TYROSINE-PROTEIN PHOSPHATASE 69D"/>
    <property type="match status" value="1"/>
</dbReference>
<dbReference type="Gene3D" id="2.60.40.10">
    <property type="entry name" value="Immunoglobulins"/>
    <property type="match status" value="2"/>
</dbReference>
<dbReference type="InterPro" id="IPR050348">
    <property type="entry name" value="Protein-Tyr_Phosphatase"/>
</dbReference>
<evidence type="ECO:0000256" key="2">
    <source>
        <dbReference type="ARBA" id="ARBA00013064"/>
    </source>
</evidence>
<protein>
    <recommendedName>
        <fullName evidence="2">protein-tyrosine-phosphatase</fullName>
        <ecNumber evidence="2">3.1.3.48</ecNumber>
    </recommendedName>
</protein>
<dbReference type="InterPro" id="IPR029021">
    <property type="entry name" value="Prot-tyrosine_phosphatase-like"/>
</dbReference>
<keyword evidence="6 9" id="KW-0472">Membrane</keyword>
<accession>A0A0N5AZD9</accession>
<dbReference type="SUPFAM" id="SSF49265">
    <property type="entry name" value="Fibronectin type III"/>
    <property type="match status" value="1"/>
</dbReference>
<evidence type="ECO:0000256" key="4">
    <source>
        <dbReference type="ARBA" id="ARBA00022801"/>
    </source>
</evidence>
<name>A0A0N5AZD9_9BILA</name>
<dbReference type="Gene3D" id="3.90.190.10">
    <property type="entry name" value="Protein tyrosine phosphatase superfamily"/>
    <property type="match status" value="2"/>
</dbReference>
<keyword evidence="5" id="KW-0904">Protein phosphatase</keyword>
<dbReference type="SMART" id="SM00194">
    <property type="entry name" value="PTPc"/>
    <property type="match status" value="1"/>
</dbReference>